<protein>
    <recommendedName>
        <fullName evidence="1">DUF6589 domain-containing protein</fullName>
    </recommendedName>
</protein>
<comment type="caution">
    <text evidence="2">The sequence shown here is derived from an EMBL/GenBank/DDBJ whole genome shotgun (WGS) entry which is preliminary data.</text>
</comment>
<accession>A0AA39MLH0</accession>
<proteinExistence type="predicted"/>
<evidence type="ECO:0000313" key="3">
    <source>
        <dbReference type="Proteomes" id="UP001175226"/>
    </source>
</evidence>
<evidence type="ECO:0000313" key="2">
    <source>
        <dbReference type="EMBL" id="KAK0438273.1"/>
    </source>
</evidence>
<gene>
    <name evidence="2" type="ORF">EV421DRAFT_1906809</name>
</gene>
<sequence length="256" mass="29922">MRRAWQQSLGCHDEVKSGTVVTLVQLEDVPPGALEAEPLLRNIAKQERKNVTIAILRRDIDWGNLQGIGGATVLHVWLKHIPALARFRPAVENLFSSTYAKWPLCLCKSKVFSMRSTDIDESTTRGTKNVLYNLVIAQLGIAVTWMARWLICVCGDQLTTDRIRKIKRYMLKVQPGFEWHDWALPIIQLWHLKWNWQKAIFRLHWFPLEGNKLYGLHRETVQIMERTKFNHEKCDFYPAHHILEDRFEAMILEALQ</sequence>
<dbReference type="Proteomes" id="UP001175226">
    <property type="component" value="Unassembled WGS sequence"/>
</dbReference>
<reference evidence="2" key="1">
    <citation type="submission" date="2023-06" db="EMBL/GenBank/DDBJ databases">
        <authorList>
            <consortium name="Lawrence Berkeley National Laboratory"/>
            <person name="Ahrendt S."/>
            <person name="Sahu N."/>
            <person name="Indic B."/>
            <person name="Wong-Bajracharya J."/>
            <person name="Merenyi Z."/>
            <person name="Ke H.-M."/>
            <person name="Monk M."/>
            <person name="Kocsube S."/>
            <person name="Drula E."/>
            <person name="Lipzen A."/>
            <person name="Balint B."/>
            <person name="Henrissat B."/>
            <person name="Andreopoulos B."/>
            <person name="Martin F.M."/>
            <person name="Harder C.B."/>
            <person name="Rigling D."/>
            <person name="Ford K.L."/>
            <person name="Foster G.D."/>
            <person name="Pangilinan J."/>
            <person name="Papanicolaou A."/>
            <person name="Barry K."/>
            <person name="LaButti K."/>
            <person name="Viragh M."/>
            <person name="Koriabine M."/>
            <person name="Yan M."/>
            <person name="Riley R."/>
            <person name="Champramary S."/>
            <person name="Plett K.L."/>
            <person name="Tsai I.J."/>
            <person name="Slot J."/>
            <person name="Sipos G."/>
            <person name="Plett J."/>
            <person name="Nagy L.G."/>
            <person name="Grigoriev I.V."/>
        </authorList>
    </citation>
    <scope>NUCLEOTIDE SEQUENCE</scope>
    <source>
        <strain evidence="2">FPL87.14</strain>
    </source>
</reference>
<dbReference type="Pfam" id="PF20231">
    <property type="entry name" value="DUF6589"/>
    <property type="match status" value="1"/>
</dbReference>
<keyword evidence="3" id="KW-1185">Reference proteome</keyword>
<evidence type="ECO:0000259" key="1">
    <source>
        <dbReference type="Pfam" id="PF20231"/>
    </source>
</evidence>
<organism evidence="2 3">
    <name type="scientific">Armillaria borealis</name>
    <dbReference type="NCBI Taxonomy" id="47425"/>
    <lineage>
        <taxon>Eukaryota</taxon>
        <taxon>Fungi</taxon>
        <taxon>Dikarya</taxon>
        <taxon>Basidiomycota</taxon>
        <taxon>Agaricomycotina</taxon>
        <taxon>Agaricomycetes</taxon>
        <taxon>Agaricomycetidae</taxon>
        <taxon>Agaricales</taxon>
        <taxon>Marasmiineae</taxon>
        <taxon>Physalacriaceae</taxon>
        <taxon>Armillaria</taxon>
    </lineage>
</organism>
<dbReference type="EMBL" id="JAUEPT010000044">
    <property type="protein sequence ID" value="KAK0438273.1"/>
    <property type="molecule type" value="Genomic_DNA"/>
</dbReference>
<dbReference type="InterPro" id="IPR046496">
    <property type="entry name" value="DUF6589"/>
</dbReference>
<dbReference type="AlphaFoldDB" id="A0AA39MLH0"/>
<name>A0AA39MLH0_9AGAR</name>
<feature type="domain" description="DUF6589" evidence="1">
    <location>
        <begin position="48"/>
        <end position="255"/>
    </location>
</feature>